<reference evidence="1" key="1">
    <citation type="submission" date="2020-06" db="EMBL/GenBank/DDBJ databases">
        <authorList>
            <consortium name="Plant Systems Biology data submission"/>
        </authorList>
    </citation>
    <scope>NUCLEOTIDE SEQUENCE</scope>
    <source>
        <strain evidence="1">D6</strain>
    </source>
</reference>
<dbReference type="AlphaFoldDB" id="A0A9N8HWY9"/>
<proteinExistence type="predicted"/>
<comment type="caution">
    <text evidence="1">The sequence shown here is derived from an EMBL/GenBank/DDBJ whole genome shotgun (WGS) entry which is preliminary data.</text>
</comment>
<name>A0A9N8HWY9_9STRA</name>
<evidence type="ECO:0000313" key="1">
    <source>
        <dbReference type="EMBL" id="CAB9525748.1"/>
    </source>
</evidence>
<dbReference type="EMBL" id="CAICTM010001718">
    <property type="protein sequence ID" value="CAB9525748.1"/>
    <property type="molecule type" value="Genomic_DNA"/>
</dbReference>
<sequence length="178" mass="20276">MPCPKHFHLTPPDEFMFGPPTLPVVFDSGDEPGLIVTLGSSGENTQCWRRNSATHRTVYPGAECSNQYDYMFIFTSDGRILQWDQDADEMYVLRGDQTGGSLFFIPERDLFVAPSGASSDWKPFYQWSYDTETLRLVSMQDSKYCIGRLHTLYQVSVDECQCQNLDSYNSGFGFKVDI</sequence>
<accession>A0A9N8HWY9</accession>
<keyword evidence="2" id="KW-1185">Reference proteome</keyword>
<protein>
    <submittedName>
        <fullName evidence="1">Uncharacterized protein</fullName>
    </submittedName>
</protein>
<dbReference type="Proteomes" id="UP001153069">
    <property type="component" value="Unassembled WGS sequence"/>
</dbReference>
<gene>
    <name evidence="1" type="ORF">SEMRO_1720_G293480.1</name>
</gene>
<evidence type="ECO:0000313" key="2">
    <source>
        <dbReference type="Proteomes" id="UP001153069"/>
    </source>
</evidence>
<organism evidence="1 2">
    <name type="scientific">Seminavis robusta</name>
    <dbReference type="NCBI Taxonomy" id="568900"/>
    <lineage>
        <taxon>Eukaryota</taxon>
        <taxon>Sar</taxon>
        <taxon>Stramenopiles</taxon>
        <taxon>Ochrophyta</taxon>
        <taxon>Bacillariophyta</taxon>
        <taxon>Bacillariophyceae</taxon>
        <taxon>Bacillariophycidae</taxon>
        <taxon>Naviculales</taxon>
        <taxon>Naviculaceae</taxon>
        <taxon>Seminavis</taxon>
    </lineage>
</organism>